<name>A0A9N9IWT1_FUNMO</name>
<feature type="non-terminal residue" evidence="1">
    <location>
        <position position="1"/>
    </location>
</feature>
<evidence type="ECO:0000313" key="1">
    <source>
        <dbReference type="EMBL" id="CAG8751894.1"/>
    </source>
</evidence>
<reference evidence="1" key="1">
    <citation type="submission" date="2021-06" db="EMBL/GenBank/DDBJ databases">
        <authorList>
            <person name="Kallberg Y."/>
            <person name="Tangrot J."/>
            <person name="Rosling A."/>
        </authorList>
    </citation>
    <scope>NUCLEOTIDE SEQUENCE</scope>
    <source>
        <strain evidence="1">87-6 pot B 2015</strain>
    </source>
</reference>
<protein>
    <submittedName>
        <fullName evidence="1">11174_t:CDS:1</fullName>
    </submittedName>
</protein>
<gene>
    <name evidence="1" type="ORF">FMOSSE_LOCUS16693</name>
</gene>
<comment type="caution">
    <text evidence="1">The sequence shown here is derived from an EMBL/GenBank/DDBJ whole genome shotgun (WGS) entry which is preliminary data.</text>
</comment>
<sequence length="150" mass="17676">KGHYSRKCDLPPKKRKDANMVKVYSNLNLKDKEENYEEVYATPKVRVTPYTTNRRNVKEKSKRISKSQQEIRLRNRNISKLIPITTTLMNIEEGSSTLKVKKFRRKIPRIPTVIDQLASYNVTKDILNLSSSVKLEQWLKYPDQRRNLAN</sequence>
<dbReference type="Proteomes" id="UP000789375">
    <property type="component" value="Unassembled WGS sequence"/>
</dbReference>
<proteinExistence type="predicted"/>
<evidence type="ECO:0000313" key="2">
    <source>
        <dbReference type="Proteomes" id="UP000789375"/>
    </source>
</evidence>
<dbReference type="AlphaFoldDB" id="A0A9N9IWT1"/>
<accession>A0A9N9IWT1</accession>
<keyword evidence="2" id="KW-1185">Reference proteome</keyword>
<feature type="non-terminal residue" evidence="1">
    <location>
        <position position="150"/>
    </location>
</feature>
<dbReference type="EMBL" id="CAJVPP010025525">
    <property type="protein sequence ID" value="CAG8751894.1"/>
    <property type="molecule type" value="Genomic_DNA"/>
</dbReference>
<organism evidence="1 2">
    <name type="scientific">Funneliformis mosseae</name>
    <name type="common">Endomycorrhizal fungus</name>
    <name type="synonym">Glomus mosseae</name>
    <dbReference type="NCBI Taxonomy" id="27381"/>
    <lineage>
        <taxon>Eukaryota</taxon>
        <taxon>Fungi</taxon>
        <taxon>Fungi incertae sedis</taxon>
        <taxon>Mucoromycota</taxon>
        <taxon>Glomeromycotina</taxon>
        <taxon>Glomeromycetes</taxon>
        <taxon>Glomerales</taxon>
        <taxon>Glomeraceae</taxon>
        <taxon>Funneliformis</taxon>
    </lineage>
</organism>